<evidence type="ECO:0000313" key="2">
    <source>
        <dbReference type="Proteomes" id="UP000245959"/>
    </source>
</evidence>
<sequence length="232" mass="26178">MQGKISMDLSFCQSETGFSLDELVVKLGDVYERKAFGELLKMILQMVQEILMYRIFHGKTDAVKCCDSGHLRMNGSFERRIRTSLGEFKMSFWRVSCSACGKTFSPLQRFIHLGRYQTKTNELEKLVIEAASETNYRRAVRDLARDGKLPVSFHTAHGWVLRTDCDEIDLSRQVIGSVPIQIMPDGTGFKGEGRDGKARKGDLKVVIGITQKGEIFPLGSWAGTSWDTINKQ</sequence>
<dbReference type="Proteomes" id="UP000245959">
    <property type="component" value="Unassembled WGS sequence"/>
</dbReference>
<organism evidence="1 2">
    <name type="scientific">Victivallis vadensis</name>
    <dbReference type="NCBI Taxonomy" id="172901"/>
    <lineage>
        <taxon>Bacteria</taxon>
        <taxon>Pseudomonadati</taxon>
        <taxon>Lentisphaerota</taxon>
        <taxon>Lentisphaeria</taxon>
        <taxon>Victivallales</taxon>
        <taxon>Victivallaceae</taxon>
        <taxon>Victivallis</taxon>
    </lineage>
</organism>
<evidence type="ECO:0000313" key="1">
    <source>
        <dbReference type="EMBL" id="PVY35174.1"/>
    </source>
</evidence>
<proteinExistence type="predicted"/>
<dbReference type="EMBL" id="QEKH01000042">
    <property type="protein sequence ID" value="PVY35174.1"/>
    <property type="molecule type" value="Genomic_DNA"/>
</dbReference>
<dbReference type="AlphaFoldDB" id="A0A2U1AFK7"/>
<accession>A0A2U1AFK7</accession>
<protein>
    <submittedName>
        <fullName evidence="1">Uncharacterized protein</fullName>
    </submittedName>
</protein>
<gene>
    <name evidence="1" type="ORF">C8D82_1421</name>
</gene>
<reference evidence="1 2" key="1">
    <citation type="submission" date="2018-04" db="EMBL/GenBank/DDBJ databases">
        <title>Genomic Encyclopedia of Type Strains, Phase IV (KMG-IV): sequencing the most valuable type-strain genomes for metagenomic binning, comparative biology and taxonomic classification.</title>
        <authorList>
            <person name="Goeker M."/>
        </authorList>
    </citation>
    <scope>NUCLEOTIDE SEQUENCE [LARGE SCALE GENOMIC DNA]</scope>
    <source>
        <strain evidence="1 2">DSM 14823</strain>
    </source>
</reference>
<name>A0A2U1AFK7_9BACT</name>
<keyword evidence="2" id="KW-1185">Reference proteome</keyword>
<comment type="caution">
    <text evidence="1">The sequence shown here is derived from an EMBL/GenBank/DDBJ whole genome shotgun (WGS) entry which is preliminary data.</text>
</comment>